<evidence type="ECO:0000313" key="3">
    <source>
        <dbReference type="Proteomes" id="UP001139365"/>
    </source>
</evidence>
<dbReference type="GO" id="GO:0016747">
    <property type="term" value="F:acyltransferase activity, transferring groups other than amino-acyl groups"/>
    <property type="evidence" value="ECO:0007669"/>
    <property type="project" value="InterPro"/>
</dbReference>
<dbReference type="InterPro" id="IPR000182">
    <property type="entry name" value="GNAT_dom"/>
</dbReference>
<organism evidence="2 3">
    <name type="scientific">Candidatus Colimorpha enterica</name>
    <dbReference type="NCBI Taxonomy" id="3083063"/>
    <lineage>
        <taxon>Bacteria</taxon>
        <taxon>Pseudomonadati</taxon>
        <taxon>Bacteroidota</taxon>
        <taxon>Bacteroidia</taxon>
        <taxon>Bacteroidales</taxon>
        <taxon>Candidatus Colimorpha</taxon>
    </lineage>
</organism>
<dbReference type="InterPro" id="IPR016181">
    <property type="entry name" value="Acyl_CoA_acyltransferase"/>
</dbReference>
<gene>
    <name evidence="2" type="ORF">MR241_02125</name>
</gene>
<name>A0AAE3FGG6_9BACT</name>
<protein>
    <recommendedName>
        <fullName evidence="1">N-acetyltransferase domain-containing protein</fullName>
    </recommendedName>
</protein>
<dbReference type="SUPFAM" id="SSF55729">
    <property type="entry name" value="Acyl-CoA N-acyltransferases (Nat)"/>
    <property type="match status" value="1"/>
</dbReference>
<dbReference type="AlphaFoldDB" id="A0AAE3FGG6"/>
<dbReference type="EMBL" id="JALEMU010000036">
    <property type="protein sequence ID" value="MCI5755074.1"/>
    <property type="molecule type" value="Genomic_DNA"/>
</dbReference>
<dbReference type="Gene3D" id="3.40.630.30">
    <property type="match status" value="1"/>
</dbReference>
<sequence length="221" mass="24036">MIISDPGYALAGKFDPMLPLGLTLSTDGVRTVTTFDETRDAAEYLDALPEDEIFTEKTKKHLISLLEDRMAGFGYDTEIVFATEYVLESRPDVDRSVIRTDTEPLLPEHGYDNLTECEPDPLGEGLLCFGTVIDGKIVSAAAENPHSPDDTVIDIGVETADGHTGNGYGASNTASLAYYLLDPGIKVTYIAEDDNIASVKIAEKVGFTPGTRELRVVCRKR</sequence>
<comment type="caution">
    <text evidence="2">The sequence shown here is derived from an EMBL/GenBank/DDBJ whole genome shotgun (WGS) entry which is preliminary data.</text>
</comment>
<evidence type="ECO:0000313" key="2">
    <source>
        <dbReference type="EMBL" id="MCI5755074.1"/>
    </source>
</evidence>
<reference evidence="2 3" key="1">
    <citation type="submission" date="2022-03" db="EMBL/GenBank/DDBJ databases">
        <title>Metagenome-assembled genomes from swine fecal metagenomes.</title>
        <authorList>
            <person name="Holman D.B."/>
            <person name="Kommadath A."/>
        </authorList>
    </citation>
    <scope>NUCLEOTIDE SEQUENCE [LARGE SCALE GENOMIC DNA]</scope>
    <source>
        <strain evidence="2">SUG147</strain>
    </source>
</reference>
<dbReference type="Proteomes" id="UP001139365">
    <property type="component" value="Unassembled WGS sequence"/>
</dbReference>
<dbReference type="PROSITE" id="PS51186">
    <property type="entry name" value="GNAT"/>
    <property type="match status" value="1"/>
</dbReference>
<accession>A0AAE3FGG6</accession>
<feature type="domain" description="N-acetyltransferase" evidence="1">
    <location>
        <begin position="77"/>
        <end position="221"/>
    </location>
</feature>
<proteinExistence type="predicted"/>
<evidence type="ECO:0000259" key="1">
    <source>
        <dbReference type="PROSITE" id="PS51186"/>
    </source>
</evidence>